<gene>
    <name evidence="2" type="ORF">A1Q2_03659</name>
</gene>
<proteinExistence type="predicted"/>
<organism evidence="2 3">
    <name type="scientific">Trichosporon asahii var. asahii (strain CBS 8904)</name>
    <name type="common">Yeast</name>
    <dbReference type="NCBI Taxonomy" id="1220162"/>
    <lineage>
        <taxon>Eukaryota</taxon>
        <taxon>Fungi</taxon>
        <taxon>Dikarya</taxon>
        <taxon>Basidiomycota</taxon>
        <taxon>Agaricomycotina</taxon>
        <taxon>Tremellomycetes</taxon>
        <taxon>Trichosporonales</taxon>
        <taxon>Trichosporonaceae</taxon>
        <taxon>Trichosporon</taxon>
    </lineage>
</organism>
<dbReference type="InParanoid" id="K1WL36"/>
<feature type="region of interest" description="Disordered" evidence="1">
    <location>
        <begin position="1"/>
        <end position="24"/>
    </location>
</feature>
<protein>
    <submittedName>
        <fullName evidence="2">Uncharacterized protein</fullName>
    </submittedName>
</protein>
<keyword evidence="3" id="KW-1185">Reference proteome</keyword>
<evidence type="ECO:0000313" key="3">
    <source>
        <dbReference type="Proteomes" id="UP000006757"/>
    </source>
</evidence>
<dbReference type="EMBL" id="AMBO01000302">
    <property type="protein sequence ID" value="EKD01959.1"/>
    <property type="molecule type" value="Genomic_DNA"/>
</dbReference>
<reference evidence="2 3" key="1">
    <citation type="journal article" date="2012" name="Eukaryot. Cell">
        <title>Genome sequence of the Trichosporon asahii environmental strain CBS 8904.</title>
        <authorList>
            <person name="Yang R.Y."/>
            <person name="Li H.T."/>
            <person name="Zhu H."/>
            <person name="Zhou G.P."/>
            <person name="Wang M."/>
            <person name="Wang L."/>
        </authorList>
    </citation>
    <scope>NUCLEOTIDE SEQUENCE [LARGE SCALE GENOMIC DNA]</scope>
    <source>
        <strain evidence="2 3">CBS 8904</strain>
    </source>
</reference>
<dbReference type="Proteomes" id="UP000006757">
    <property type="component" value="Unassembled WGS sequence"/>
</dbReference>
<sequence>MDRPSGSAPSQPSQTLEGPQSGVVKMVWPPGATFARVYETEEGSPGTLRSSIKPIPRPPSGGFVTFTEEELIRTKIRQQEPELACHVKDARYPFAFDVLLTKWGNSVGYPKRSSDGTGNLSPLPKQVYQLYFSASRLLARELEGPYHRTGFVPERFVFKYEHPHVSVEVVQSDEEVEARLASIARGPETVVGEGRLIDWNARLEEELSRPGDDSAQRSAGDQHL</sequence>
<accession>K1WL36</accession>
<feature type="compositionally biased region" description="Polar residues" evidence="1">
    <location>
        <begin position="7"/>
        <end position="18"/>
    </location>
</feature>
<evidence type="ECO:0000313" key="2">
    <source>
        <dbReference type="EMBL" id="EKD01959.1"/>
    </source>
</evidence>
<comment type="caution">
    <text evidence="2">The sequence shown here is derived from an EMBL/GenBank/DDBJ whole genome shotgun (WGS) entry which is preliminary data.</text>
</comment>
<dbReference type="AlphaFoldDB" id="K1WL36"/>
<name>K1WL36_TRIAC</name>
<dbReference type="HOGENOM" id="CLU_1240906_0_0_1"/>
<evidence type="ECO:0000256" key="1">
    <source>
        <dbReference type="SAM" id="MobiDB-lite"/>
    </source>
</evidence>